<dbReference type="EMBL" id="BGZN01000070">
    <property type="protein sequence ID" value="GBR74701.1"/>
    <property type="molecule type" value="Genomic_DNA"/>
</dbReference>
<sequence>MTNIIPLSELNIKKAETTIELLEASAAAQEIIDDSGLESFINTLGLVKKWGKLIEEKRKSDNAEANEIIKANNAKWKPYTERLEKLSRSIDAKIIPYQQEKARREAEAEREKNMQIASNLVAAGMDEKALEAIDRNDAVSEKDYKKTSTGFVTNTLSTRWVVEIVDPEQVPREYCEPNQTRLNAAVKLGKREIAGCKIYEKTFSVTRA</sequence>
<name>A0A388TDW3_TERA1</name>
<evidence type="ECO:0000313" key="1">
    <source>
        <dbReference type="EMBL" id="GBR74701.1"/>
    </source>
</evidence>
<proteinExistence type="predicted"/>
<dbReference type="Proteomes" id="UP000269352">
    <property type="component" value="Unassembled WGS sequence"/>
</dbReference>
<dbReference type="AlphaFoldDB" id="A0A388TDW3"/>
<evidence type="ECO:0000313" key="2">
    <source>
        <dbReference type="Proteomes" id="UP000269352"/>
    </source>
</evidence>
<protein>
    <submittedName>
        <fullName evidence="1">Uncharacterized protein</fullName>
    </submittedName>
</protein>
<comment type="caution">
    <text evidence="1">The sequence shown here is derived from an EMBL/GenBank/DDBJ whole genome shotgun (WGS) entry which is preliminary data.</text>
</comment>
<reference evidence="1 2" key="1">
    <citation type="journal article" date="2019" name="ISME J.">
        <title>Genome analyses of uncultured TG2/ZB3 bacteria in 'Margulisbacteria' specifically attached to ectosymbiotic spirochetes of protists in the termite gut.</title>
        <authorList>
            <person name="Utami Y.D."/>
            <person name="Kuwahara H."/>
            <person name="Igai K."/>
            <person name="Murakami T."/>
            <person name="Sugaya K."/>
            <person name="Morikawa T."/>
            <person name="Nagura Y."/>
            <person name="Yuki M."/>
            <person name="Deevong P."/>
            <person name="Inoue T."/>
            <person name="Kihara K."/>
            <person name="Lo N."/>
            <person name="Yamada A."/>
            <person name="Ohkuma M."/>
            <person name="Hongoh Y."/>
        </authorList>
    </citation>
    <scope>NUCLEOTIDE SEQUENCE [LARGE SCALE GENOMIC DNA]</scope>
    <source>
        <strain evidence="1">NkOx7-01</strain>
    </source>
</reference>
<accession>A0A388TDW3</accession>
<keyword evidence="2" id="KW-1185">Reference proteome</keyword>
<organism evidence="1 2">
    <name type="scientific">Termititenax aidoneus</name>
    <dbReference type="NCBI Taxonomy" id="2218524"/>
    <lineage>
        <taxon>Bacteria</taxon>
        <taxon>Bacillati</taxon>
        <taxon>Candidatus Margulisiibacteriota</taxon>
        <taxon>Candidatus Termititenacia</taxon>
        <taxon>Candidatus Termititenacales</taxon>
        <taxon>Candidatus Termititenacaceae</taxon>
        <taxon>Candidatus Termititenax</taxon>
    </lineage>
</organism>
<gene>
    <name evidence="1" type="ORF">NO1_1831</name>
</gene>